<name>A0ABS1FDZ2_9PROT</name>
<dbReference type="Proteomes" id="UP000652760">
    <property type="component" value="Unassembled WGS sequence"/>
</dbReference>
<reference evidence="3" key="1">
    <citation type="submission" date="2021-01" db="EMBL/GenBank/DDBJ databases">
        <title>Genome public.</title>
        <authorList>
            <person name="Liu C."/>
            <person name="Sun Q."/>
        </authorList>
    </citation>
    <scope>NUCLEOTIDE SEQUENCE [LARGE SCALE GENOMIC DNA]</scope>
    <source>
        <strain evidence="3">YIM B02556</strain>
    </source>
</reference>
<dbReference type="Gene3D" id="3.30.65.10">
    <property type="entry name" value="Bacterial Topoisomerase I, domain 1"/>
    <property type="match status" value="1"/>
</dbReference>
<evidence type="ECO:0000259" key="1">
    <source>
        <dbReference type="PROSITE" id="PS50880"/>
    </source>
</evidence>
<dbReference type="PROSITE" id="PS50880">
    <property type="entry name" value="TOPRIM"/>
    <property type="match status" value="1"/>
</dbReference>
<protein>
    <submittedName>
        <fullName evidence="2">Topoisomerase DNA-binding C4 zinc finger domain-containing protein</fullName>
    </submittedName>
</protein>
<comment type="caution">
    <text evidence="2">The sequence shown here is derived from an EMBL/GenBank/DDBJ whole genome shotgun (WGS) entry which is preliminary data.</text>
</comment>
<organism evidence="2 3">
    <name type="scientific">Azospirillum endophyticum</name>
    <dbReference type="NCBI Taxonomy" id="2800326"/>
    <lineage>
        <taxon>Bacteria</taxon>
        <taxon>Pseudomonadati</taxon>
        <taxon>Pseudomonadota</taxon>
        <taxon>Alphaproteobacteria</taxon>
        <taxon>Rhodospirillales</taxon>
        <taxon>Azospirillaceae</taxon>
        <taxon>Azospirillum</taxon>
    </lineage>
</organism>
<evidence type="ECO:0000313" key="2">
    <source>
        <dbReference type="EMBL" id="MBK1841658.1"/>
    </source>
</evidence>
<dbReference type="InterPro" id="IPR023405">
    <property type="entry name" value="Topo_IA_core_domain"/>
</dbReference>
<sequence length="158" mass="17874">MKIVVIVEAPVKAKTINKYLGDDYTVIASFGHVRDLPARDGSVRPDEDFVMEWELGDRSKRHIDEIAKAVKLADRVYLATDPDREGEAIAWHQSELLREKHLTDNRGVQRITFPAATEDGHDPRACPVCREGRLRLKLGKMGAFIGCSQYPECRYTGH</sequence>
<dbReference type="Pfam" id="PF01396">
    <property type="entry name" value="Zn_ribbon_Top1"/>
    <property type="match status" value="1"/>
</dbReference>
<dbReference type="PANTHER" id="PTHR42785">
    <property type="entry name" value="DNA TOPOISOMERASE, TYPE IA, CORE"/>
    <property type="match status" value="1"/>
</dbReference>
<dbReference type="SMART" id="SM00493">
    <property type="entry name" value="TOPRIM"/>
    <property type="match status" value="1"/>
</dbReference>
<dbReference type="SUPFAM" id="SSF56712">
    <property type="entry name" value="Prokaryotic type I DNA topoisomerase"/>
    <property type="match status" value="1"/>
</dbReference>
<keyword evidence="2" id="KW-0238">DNA-binding</keyword>
<evidence type="ECO:0000313" key="3">
    <source>
        <dbReference type="Proteomes" id="UP000652760"/>
    </source>
</evidence>
<dbReference type="InterPro" id="IPR000380">
    <property type="entry name" value="Topo_IA"/>
</dbReference>
<dbReference type="GO" id="GO:0003677">
    <property type="term" value="F:DNA binding"/>
    <property type="evidence" value="ECO:0007669"/>
    <property type="project" value="UniProtKB-KW"/>
</dbReference>
<dbReference type="SUPFAM" id="SSF57783">
    <property type="entry name" value="Zinc beta-ribbon"/>
    <property type="match status" value="1"/>
</dbReference>
<dbReference type="InterPro" id="IPR013498">
    <property type="entry name" value="Topo_IA_Znf"/>
</dbReference>
<dbReference type="Pfam" id="PF01751">
    <property type="entry name" value="Toprim"/>
    <property type="match status" value="1"/>
</dbReference>
<proteinExistence type="predicted"/>
<keyword evidence="3" id="KW-1185">Reference proteome</keyword>
<dbReference type="InterPro" id="IPR006171">
    <property type="entry name" value="TOPRIM_dom"/>
</dbReference>
<feature type="domain" description="Toprim" evidence="1">
    <location>
        <begin position="2"/>
        <end position="112"/>
    </location>
</feature>
<dbReference type="Gene3D" id="3.40.50.140">
    <property type="match status" value="1"/>
</dbReference>
<dbReference type="EMBL" id="JAENHM010000073">
    <property type="protein sequence ID" value="MBK1841658.1"/>
    <property type="molecule type" value="Genomic_DNA"/>
</dbReference>
<accession>A0ABS1FDZ2</accession>
<dbReference type="PANTHER" id="PTHR42785:SF1">
    <property type="entry name" value="DNA TOPOISOMERASE"/>
    <property type="match status" value="1"/>
</dbReference>
<gene>
    <name evidence="2" type="ORF">JHL17_30090</name>
</gene>